<keyword evidence="13" id="KW-1185">Reference proteome</keyword>
<proteinExistence type="inferred from homology"/>
<organism evidence="12 13">
    <name type="scientific">Exidia glandulosa HHB12029</name>
    <dbReference type="NCBI Taxonomy" id="1314781"/>
    <lineage>
        <taxon>Eukaryota</taxon>
        <taxon>Fungi</taxon>
        <taxon>Dikarya</taxon>
        <taxon>Basidiomycota</taxon>
        <taxon>Agaricomycotina</taxon>
        <taxon>Agaricomycetes</taxon>
        <taxon>Auriculariales</taxon>
        <taxon>Exidiaceae</taxon>
        <taxon>Exidia</taxon>
    </lineage>
</organism>
<dbReference type="GO" id="GO:0004758">
    <property type="term" value="F:serine C-palmitoyltransferase activity"/>
    <property type="evidence" value="ECO:0007669"/>
    <property type="project" value="TreeGrafter"/>
</dbReference>
<feature type="domain" description="Aminotransferase class I/classII large" evidence="11">
    <location>
        <begin position="136"/>
        <end position="417"/>
    </location>
</feature>
<dbReference type="GO" id="GO:0046512">
    <property type="term" value="P:sphingosine biosynthetic process"/>
    <property type="evidence" value="ECO:0007669"/>
    <property type="project" value="TreeGrafter"/>
</dbReference>
<dbReference type="SUPFAM" id="SSF53383">
    <property type="entry name" value="PLP-dependent transferases"/>
    <property type="match status" value="1"/>
</dbReference>
<evidence type="ECO:0000256" key="6">
    <source>
        <dbReference type="ARBA" id="ARBA00022679"/>
    </source>
</evidence>
<dbReference type="InterPro" id="IPR015424">
    <property type="entry name" value="PyrdxlP-dep_Trfase"/>
</dbReference>
<reference evidence="12 13" key="1">
    <citation type="journal article" date="2016" name="Mol. Biol. Evol.">
        <title>Comparative Genomics of Early-Diverging Mushroom-Forming Fungi Provides Insights into the Origins of Lignocellulose Decay Capabilities.</title>
        <authorList>
            <person name="Nagy L.G."/>
            <person name="Riley R."/>
            <person name="Tritt A."/>
            <person name="Adam C."/>
            <person name="Daum C."/>
            <person name="Floudas D."/>
            <person name="Sun H."/>
            <person name="Yadav J.S."/>
            <person name="Pangilinan J."/>
            <person name="Larsson K.H."/>
            <person name="Matsuura K."/>
            <person name="Barry K."/>
            <person name="Labutti K."/>
            <person name="Kuo R."/>
            <person name="Ohm R.A."/>
            <person name="Bhattacharya S.S."/>
            <person name="Shirouzu T."/>
            <person name="Yoshinaga Y."/>
            <person name="Martin F.M."/>
            <person name="Grigoriev I.V."/>
            <person name="Hibbett D.S."/>
        </authorList>
    </citation>
    <scope>NUCLEOTIDE SEQUENCE [LARGE SCALE GENOMIC DNA]</scope>
    <source>
        <strain evidence="12 13">HHB12029</strain>
    </source>
</reference>
<dbReference type="FunCoup" id="A0A165ZK01">
    <property type="interactions" value="754"/>
</dbReference>
<evidence type="ECO:0000256" key="5">
    <source>
        <dbReference type="ARBA" id="ARBA00013220"/>
    </source>
</evidence>
<name>A0A165ZK01_EXIGL</name>
<keyword evidence="7" id="KW-0663">Pyridoxal phosphate</keyword>
<dbReference type="EC" id="2.3.1.50" evidence="5"/>
<evidence type="ECO:0000256" key="1">
    <source>
        <dbReference type="ARBA" id="ARBA00001933"/>
    </source>
</evidence>
<dbReference type="Pfam" id="PF00155">
    <property type="entry name" value="Aminotran_1_2"/>
    <property type="match status" value="1"/>
</dbReference>
<keyword evidence="6 12" id="KW-0808">Transferase</keyword>
<dbReference type="GO" id="GO:0016020">
    <property type="term" value="C:membrane"/>
    <property type="evidence" value="ECO:0007669"/>
    <property type="project" value="GOC"/>
</dbReference>
<keyword evidence="8" id="KW-0746">Sphingolipid metabolism</keyword>
<dbReference type="GO" id="GO:0005783">
    <property type="term" value="C:endoplasmic reticulum"/>
    <property type="evidence" value="ECO:0007669"/>
    <property type="project" value="TreeGrafter"/>
</dbReference>
<dbReference type="PANTHER" id="PTHR13693">
    <property type="entry name" value="CLASS II AMINOTRANSFERASE/8-AMINO-7-OXONONANOATE SYNTHASE"/>
    <property type="match status" value="1"/>
</dbReference>
<evidence type="ECO:0000256" key="9">
    <source>
        <dbReference type="ARBA" id="ARBA00023098"/>
    </source>
</evidence>
<dbReference type="AlphaFoldDB" id="A0A165ZK01"/>
<keyword evidence="10" id="KW-0012">Acyltransferase</keyword>
<evidence type="ECO:0000313" key="13">
    <source>
        <dbReference type="Proteomes" id="UP000077266"/>
    </source>
</evidence>
<dbReference type="GO" id="GO:0046513">
    <property type="term" value="P:ceramide biosynthetic process"/>
    <property type="evidence" value="ECO:0007669"/>
    <property type="project" value="TreeGrafter"/>
</dbReference>
<keyword evidence="9" id="KW-0443">Lipid metabolism</keyword>
<evidence type="ECO:0000256" key="2">
    <source>
        <dbReference type="ARBA" id="ARBA00004760"/>
    </source>
</evidence>
<dbReference type="OrthoDB" id="3168162at2759"/>
<accession>A0A165ZK01</accession>
<protein>
    <recommendedName>
        <fullName evidence="5">serine C-palmitoyltransferase</fullName>
        <ecNumber evidence="5">2.3.1.50</ecNumber>
    </recommendedName>
</protein>
<dbReference type="InterPro" id="IPR015421">
    <property type="entry name" value="PyrdxlP-dep_Trfase_major"/>
</dbReference>
<dbReference type="InterPro" id="IPR050087">
    <property type="entry name" value="AON_synthase_class-II"/>
</dbReference>
<evidence type="ECO:0000313" key="12">
    <source>
        <dbReference type="EMBL" id="KZV83339.1"/>
    </source>
</evidence>
<comment type="similarity">
    <text evidence="4">Belongs to the class-II pyridoxal-phosphate-dependent aminotransferase family.</text>
</comment>
<evidence type="ECO:0000256" key="8">
    <source>
        <dbReference type="ARBA" id="ARBA00022919"/>
    </source>
</evidence>
<dbReference type="Gene3D" id="3.40.640.10">
    <property type="entry name" value="Type I PLP-dependent aspartate aminotransferase-like (Major domain)"/>
    <property type="match status" value="1"/>
</dbReference>
<evidence type="ECO:0000259" key="11">
    <source>
        <dbReference type="Pfam" id="PF00155"/>
    </source>
</evidence>
<dbReference type="EMBL" id="KV426277">
    <property type="protein sequence ID" value="KZV83339.1"/>
    <property type="molecule type" value="Genomic_DNA"/>
</dbReference>
<comment type="pathway">
    <text evidence="2">Lipid metabolism; sphingolipid metabolism.</text>
</comment>
<dbReference type="Gene3D" id="3.90.1150.10">
    <property type="entry name" value="Aspartate Aminotransferase, domain 1"/>
    <property type="match status" value="1"/>
</dbReference>
<evidence type="ECO:0000256" key="4">
    <source>
        <dbReference type="ARBA" id="ARBA00008392"/>
    </source>
</evidence>
<comment type="cofactor">
    <cofactor evidence="1">
        <name>pyridoxal 5'-phosphate</name>
        <dbReference type="ChEBI" id="CHEBI:597326"/>
    </cofactor>
</comment>
<evidence type="ECO:0000256" key="10">
    <source>
        <dbReference type="ARBA" id="ARBA00023315"/>
    </source>
</evidence>
<dbReference type="GO" id="GO:0030170">
    <property type="term" value="F:pyridoxal phosphate binding"/>
    <property type="evidence" value="ECO:0007669"/>
    <property type="project" value="InterPro"/>
</dbReference>
<dbReference type="STRING" id="1314781.A0A165ZK01"/>
<dbReference type="InParanoid" id="A0A165ZK01"/>
<dbReference type="Proteomes" id="UP000077266">
    <property type="component" value="Unassembled WGS sequence"/>
</dbReference>
<sequence>MNSTVSAAASTLEPLFVALSYGLDTLTRAFYAVPGSAVVARYVKSSHQNDPGRTVLELVLFLFAVATLLQGRRRTDSSAKHFIKFSDKEIDELVEDWRPEPLMEPLQPEEEVELAKIPVISGPTGVRPTLVTGQQVVNLASFNFVGLVGNEHIKTRSVETLRKYGLGSCGPPGFYGTIDVHVDLERDISSFLGTESTIIYSQAFATGSSVIPAFCKKGDVIVADAGVGFGIRKGIQNSRSTVRYYRHNDMQHLEEVLHSMDRERRKKRAPLTRRFIITEAIFDHDGTIADLPRIVELKKKYKHRLILDETTSFGSLGKHGRGLTEHHGVPVTDVDILYGSLAHGLSAAGGFCSGSNVMVEHQRINSSSVVFSAAMPPLLAVCGSEGINILRNDASIIPRLQTNVRAARTVLEKTQGIEIPSDYQSPVIHICLRPRSGAATLAPPEQQSYFFAEKQPAATLHYAREERVLQQIVDEALRGGVLITRAHRLKGQENPEPRPSIRLAITGAMSVKETEDAVRVVREAIDRVLTAEAQA</sequence>
<comment type="pathway">
    <text evidence="3">Sphingolipid metabolism.</text>
</comment>
<dbReference type="InterPro" id="IPR004839">
    <property type="entry name" value="Aminotransferase_I/II_large"/>
</dbReference>
<dbReference type="PANTHER" id="PTHR13693:SF2">
    <property type="entry name" value="SERINE PALMITOYLTRANSFERASE 1"/>
    <property type="match status" value="1"/>
</dbReference>
<evidence type="ECO:0000256" key="3">
    <source>
        <dbReference type="ARBA" id="ARBA00004991"/>
    </source>
</evidence>
<evidence type="ECO:0000256" key="7">
    <source>
        <dbReference type="ARBA" id="ARBA00022898"/>
    </source>
</evidence>
<dbReference type="InterPro" id="IPR015422">
    <property type="entry name" value="PyrdxlP-dep_Trfase_small"/>
</dbReference>
<gene>
    <name evidence="12" type="ORF">EXIGLDRAFT_683954</name>
</gene>